<dbReference type="FunFam" id="3.40.630.170:FF:000003">
    <property type="entry name" value="Glycylpeptide N-tetradecanoyltransferase"/>
    <property type="match status" value="1"/>
</dbReference>
<dbReference type="PIRSF" id="PIRSF015892">
    <property type="entry name" value="N-myristl_transf"/>
    <property type="match status" value="1"/>
</dbReference>
<evidence type="ECO:0000256" key="9">
    <source>
        <dbReference type="ARBA" id="ARBA00048276"/>
    </source>
</evidence>
<evidence type="ECO:0000256" key="4">
    <source>
        <dbReference type="ARBA" id="ARBA00022490"/>
    </source>
</evidence>
<evidence type="ECO:0000256" key="2">
    <source>
        <dbReference type="ARBA" id="ARBA00004514"/>
    </source>
</evidence>
<reference evidence="15 16" key="1">
    <citation type="submission" date="2019-04" db="EMBL/GenBank/DDBJ databases">
        <title>Chromosome genome assembly for Takifugu flavidus.</title>
        <authorList>
            <person name="Xiao S."/>
        </authorList>
    </citation>
    <scope>NUCLEOTIDE SEQUENCE [LARGE SCALE GENOMIC DNA]</scope>
    <source>
        <strain evidence="15">HTHZ2018</strain>
        <tissue evidence="15">Muscle</tissue>
    </source>
</reference>
<organism evidence="15 16">
    <name type="scientific">Takifugu flavidus</name>
    <name type="common">sansaifugu</name>
    <dbReference type="NCBI Taxonomy" id="433684"/>
    <lineage>
        <taxon>Eukaryota</taxon>
        <taxon>Metazoa</taxon>
        <taxon>Chordata</taxon>
        <taxon>Craniata</taxon>
        <taxon>Vertebrata</taxon>
        <taxon>Euteleostomi</taxon>
        <taxon>Actinopterygii</taxon>
        <taxon>Neopterygii</taxon>
        <taxon>Teleostei</taxon>
        <taxon>Neoteleostei</taxon>
        <taxon>Acanthomorphata</taxon>
        <taxon>Eupercaria</taxon>
        <taxon>Tetraodontiformes</taxon>
        <taxon>Tetradontoidea</taxon>
        <taxon>Tetraodontidae</taxon>
        <taxon>Takifugu</taxon>
    </lineage>
</organism>
<keyword evidence="7" id="KW-0472">Membrane</keyword>
<evidence type="ECO:0000259" key="14">
    <source>
        <dbReference type="Pfam" id="PF02799"/>
    </source>
</evidence>
<feature type="domain" description="Glycylpeptide N-tetradecanoyltransferase N-terminal" evidence="13">
    <location>
        <begin position="110"/>
        <end position="260"/>
    </location>
</feature>
<dbReference type="Gene3D" id="3.40.630.170">
    <property type="match status" value="1"/>
</dbReference>
<feature type="region of interest" description="Disordered" evidence="12">
    <location>
        <begin position="1"/>
        <end position="44"/>
    </location>
</feature>
<evidence type="ECO:0000313" key="16">
    <source>
        <dbReference type="Proteomes" id="UP000324091"/>
    </source>
</evidence>
<evidence type="ECO:0000256" key="11">
    <source>
        <dbReference type="RuleBase" id="RU004178"/>
    </source>
</evidence>
<gene>
    <name evidence="15" type="ORF">D4764_01G0010900</name>
</gene>
<dbReference type="InterPro" id="IPR022676">
    <property type="entry name" value="NMT_N"/>
</dbReference>
<dbReference type="Proteomes" id="UP000324091">
    <property type="component" value="Chromosome 1"/>
</dbReference>
<dbReference type="PANTHER" id="PTHR11377:SF7">
    <property type="entry name" value="GLYCYLPEPTIDE N-TETRADECANOYLTRANSFERASE 1"/>
    <property type="match status" value="1"/>
</dbReference>
<dbReference type="InterPro" id="IPR000903">
    <property type="entry name" value="NMT"/>
</dbReference>
<dbReference type="GO" id="GO:0016020">
    <property type="term" value="C:membrane"/>
    <property type="evidence" value="ECO:0007669"/>
    <property type="project" value="UniProtKB-SubCell"/>
</dbReference>
<comment type="caution">
    <text evidence="15">The sequence shown here is derived from an EMBL/GenBank/DDBJ whole genome shotgun (WGS) entry which is preliminary data.</text>
</comment>
<dbReference type="GO" id="GO:0004379">
    <property type="term" value="F:glycylpeptide N-tetradecanoyltransferase activity"/>
    <property type="evidence" value="ECO:0007669"/>
    <property type="project" value="UniProtKB-EC"/>
</dbReference>
<comment type="similarity">
    <text evidence="3 11">Belongs to the NMT family.</text>
</comment>
<accession>A0A5C6PP85</accession>
<evidence type="ECO:0000259" key="13">
    <source>
        <dbReference type="Pfam" id="PF01233"/>
    </source>
</evidence>
<proteinExistence type="inferred from homology"/>
<dbReference type="InterPro" id="IPR022677">
    <property type="entry name" value="NMT_C"/>
</dbReference>
<evidence type="ECO:0000313" key="15">
    <source>
        <dbReference type="EMBL" id="TWW81275.1"/>
    </source>
</evidence>
<keyword evidence="6 10" id="KW-0808">Transferase</keyword>
<evidence type="ECO:0000256" key="6">
    <source>
        <dbReference type="ARBA" id="ARBA00022679"/>
    </source>
</evidence>
<dbReference type="InterPro" id="IPR016181">
    <property type="entry name" value="Acyl_CoA_acyltransferase"/>
</dbReference>
<feature type="compositionally biased region" description="Polar residues" evidence="12">
    <location>
        <begin position="1"/>
        <end position="14"/>
    </location>
</feature>
<dbReference type="EMBL" id="RHFK02000001">
    <property type="protein sequence ID" value="TWW81275.1"/>
    <property type="molecule type" value="Genomic_DNA"/>
</dbReference>
<keyword evidence="8 10" id="KW-0012">Acyltransferase</keyword>
<dbReference type="EC" id="2.3.1.97" evidence="10"/>
<comment type="catalytic activity">
    <reaction evidence="9 10">
        <text>N-terminal glycyl-[protein] + tetradecanoyl-CoA = N-tetradecanoylglycyl-[protein] + CoA + H(+)</text>
        <dbReference type="Rhea" id="RHEA:15521"/>
        <dbReference type="Rhea" id="RHEA-COMP:12666"/>
        <dbReference type="Rhea" id="RHEA-COMP:12667"/>
        <dbReference type="ChEBI" id="CHEBI:15378"/>
        <dbReference type="ChEBI" id="CHEBI:57287"/>
        <dbReference type="ChEBI" id="CHEBI:57385"/>
        <dbReference type="ChEBI" id="CHEBI:64723"/>
        <dbReference type="ChEBI" id="CHEBI:133050"/>
        <dbReference type="EC" id="2.3.1.97"/>
    </reaction>
</comment>
<evidence type="ECO:0000256" key="5">
    <source>
        <dbReference type="ARBA" id="ARBA00022553"/>
    </source>
</evidence>
<keyword evidence="5" id="KW-0597">Phosphoprotein</keyword>
<comment type="function">
    <text evidence="10">Adds a myristoyl group to the N-terminal glycine residue of certain cellular proteins.</text>
</comment>
<dbReference type="GO" id="GO:0005829">
    <property type="term" value="C:cytosol"/>
    <property type="evidence" value="ECO:0007669"/>
    <property type="project" value="UniProtKB-SubCell"/>
</dbReference>
<keyword evidence="16" id="KW-1185">Reference proteome</keyword>
<feature type="compositionally biased region" description="Basic and acidic residues" evidence="12">
    <location>
        <begin position="28"/>
        <end position="39"/>
    </location>
</feature>
<protein>
    <recommendedName>
        <fullName evidence="10">Glycylpeptide N-tetradecanoyltransferase</fullName>
        <ecNumber evidence="10">2.3.1.97</ecNumber>
    </recommendedName>
</protein>
<dbReference type="Pfam" id="PF01233">
    <property type="entry name" value="NMT"/>
    <property type="match status" value="1"/>
</dbReference>
<keyword evidence="4" id="KW-0963">Cytoplasm</keyword>
<sequence>MTDSNPGGTMTQAEGSGVKQQSKKKQRKESAWRSEEPKDPVAMLSSLPEKKQQEIQRALHLFSLGQGLPRSLQAARNHKYHFWETQPVPRLDGADDGVMTHGPIIDAEGSVRTDPYSLPEGFRWDNLEMSSQTVLRELCTLLNENYLEEDDNTVRFDFSPEYLQWVLQPPNWLAQWHCGIRVVSSNKLVGFIAAVPAELLVYEAEKRMVQVKFLCVHKKLRLKRMTPVLIRELTRRVNQQGRYQAVYTTVAVLPTPLSSCRYWTRPLNPRKLMEVGHLGQKRNMSLQRAVKVHRLPEVTKIPGLRPATKGDLEEIHSLLQENIRKFHLNTILSLQEVEHWLLPRENVVDTYVVEELDGTLTGVVSFYSIFSRLLNQPVHTGLKAAHLLFVISTATNLVDLMKDTLILAKSQKGCDIFSAHDVMDNSSFLKQLKFNVDDVSLHYYLYNWMCPKISPDKVGLVLPS</sequence>
<dbReference type="PANTHER" id="PTHR11377">
    <property type="entry name" value="N-MYRISTOYL TRANSFERASE"/>
    <property type="match status" value="1"/>
</dbReference>
<dbReference type="AlphaFoldDB" id="A0A5C6PP85"/>
<dbReference type="SUPFAM" id="SSF55729">
    <property type="entry name" value="Acyl-CoA N-acyltransferases (Nat)"/>
    <property type="match status" value="2"/>
</dbReference>
<evidence type="ECO:0000256" key="1">
    <source>
        <dbReference type="ARBA" id="ARBA00004170"/>
    </source>
</evidence>
<feature type="domain" description="Glycylpeptide N-tetradecanoyltransferase C-terminal" evidence="14">
    <location>
        <begin position="274"/>
        <end position="455"/>
    </location>
</feature>
<dbReference type="Pfam" id="PF02799">
    <property type="entry name" value="NMT_C"/>
    <property type="match status" value="1"/>
</dbReference>
<evidence type="ECO:0000256" key="12">
    <source>
        <dbReference type="SAM" id="MobiDB-lite"/>
    </source>
</evidence>
<evidence type="ECO:0000256" key="10">
    <source>
        <dbReference type="RuleBase" id="RU000586"/>
    </source>
</evidence>
<evidence type="ECO:0000256" key="7">
    <source>
        <dbReference type="ARBA" id="ARBA00023136"/>
    </source>
</evidence>
<name>A0A5C6PP85_9TELE</name>
<evidence type="ECO:0000256" key="3">
    <source>
        <dbReference type="ARBA" id="ARBA00009469"/>
    </source>
</evidence>
<evidence type="ECO:0000256" key="8">
    <source>
        <dbReference type="ARBA" id="ARBA00023315"/>
    </source>
</evidence>
<comment type="subcellular location">
    <subcellularLocation>
        <location evidence="2">Cytoplasm</location>
        <location evidence="2">Cytosol</location>
    </subcellularLocation>
    <subcellularLocation>
        <location evidence="1">Membrane</location>
        <topology evidence="1">Peripheral membrane protein</topology>
    </subcellularLocation>
</comment>